<name>A0A381QTY3_9ZZZZ</name>
<dbReference type="Gene3D" id="3.20.20.70">
    <property type="entry name" value="Aldolase class I"/>
    <property type="match status" value="1"/>
</dbReference>
<evidence type="ECO:0000256" key="2">
    <source>
        <dbReference type="ARBA" id="ARBA00022723"/>
    </source>
</evidence>
<dbReference type="InterPro" id="IPR013785">
    <property type="entry name" value="Aldolase_TIM"/>
</dbReference>
<dbReference type="PANTHER" id="PTHR11228:SF7">
    <property type="entry name" value="PQQA PEPTIDE CYCLASE"/>
    <property type="match status" value="1"/>
</dbReference>
<keyword evidence="4" id="KW-0411">Iron-sulfur</keyword>
<protein>
    <recommendedName>
        <fullName evidence="5">Radical SAM core domain-containing protein</fullName>
    </recommendedName>
</protein>
<keyword evidence="2" id="KW-0479">Metal-binding</keyword>
<accession>A0A381QTY3</accession>
<dbReference type="AlphaFoldDB" id="A0A381QTY3"/>
<dbReference type="EMBL" id="UINC01001488">
    <property type="protein sequence ID" value="SUZ82039.1"/>
    <property type="molecule type" value="Genomic_DNA"/>
</dbReference>
<feature type="domain" description="Radical SAM core" evidence="5">
    <location>
        <begin position="14"/>
        <end position="248"/>
    </location>
</feature>
<dbReference type="InterPro" id="IPR050377">
    <property type="entry name" value="Radical_SAM_PqqE_MftC-like"/>
</dbReference>
<dbReference type="PROSITE" id="PS51918">
    <property type="entry name" value="RADICAL_SAM"/>
    <property type="match status" value="1"/>
</dbReference>
<keyword evidence="1" id="KW-0949">S-adenosyl-L-methionine</keyword>
<evidence type="ECO:0000256" key="1">
    <source>
        <dbReference type="ARBA" id="ARBA00022691"/>
    </source>
</evidence>
<dbReference type="SUPFAM" id="SSF102114">
    <property type="entry name" value="Radical SAM enzymes"/>
    <property type="match status" value="1"/>
</dbReference>
<proteinExistence type="predicted"/>
<dbReference type="Pfam" id="PF04055">
    <property type="entry name" value="Radical_SAM"/>
    <property type="match status" value="1"/>
</dbReference>
<dbReference type="GO" id="GO:0003824">
    <property type="term" value="F:catalytic activity"/>
    <property type="evidence" value="ECO:0007669"/>
    <property type="project" value="InterPro"/>
</dbReference>
<dbReference type="InterPro" id="IPR058240">
    <property type="entry name" value="rSAM_sf"/>
</dbReference>
<dbReference type="InterPro" id="IPR007197">
    <property type="entry name" value="rSAM"/>
</dbReference>
<organism evidence="6">
    <name type="scientific">marine metagenome</name>
    <dbReference type="NCBI Taxonomy" id="408172"/>
    <lineage>
        <taxon>unclassified sequences</taxon>
        <taxon>metagenomes</taxon>
        <taxon>ecological metagenomes</taxon>
    </lineage>
</organism>
<dbReference type="PANTHER" id="PTHR11228">
    <property type="entry name" value="RADICAL SAM DOMAIN PROTEIN"/>
    <property type="match status" value="1"/>
</dbReference>
<evidence type="ECO:0000259" key="5">
    <source>
        <dbReference type="PROSITE" id="PS51918"/>
    </source>
</evidence>
<evidence type="ECO:0000256" key="3">
    <source>
        <dbReference type="ARBA" id="ARBA00023004"/>
    </source>
</evidence>
<dbReference type="SFLD" id="SFLDG01067">
    <property type="entry name" value="SPASM/twitch_domain_containing"/>
    <property type="match status" value="1"/>
</dbReference>
<dbReference type="SFLD" id="SFLDS00029">
    <property type="entry name" value="Radical_SAM"/>
    <property type="match status" value="1"/>
</dbReference>
<evidence type="ECO:0000256" key="4">
    <source>
        <dbReference type="ARBA" id="ARBA00023014"/>
    </source>
</evidence>
<sequence>MDDKVKIQEKIPEVPLKKLETLWLQVGGTLCNLECSHCFISCSPTNETIAMMTLAQVKERLREASELGVKDYYITGGEVFINPEIFEILETILSYGPLDVLTNGTQITSEKAQRLRAIQDASKNLLRFRVSMEHFDQAKNDAIRGKHAYQKAIAGIACLAEAGFSPILTVTRTWEEEYDSEMELKFSKFLRQNGVQQPQVKILPEFLLGQLAKNKRYYSKEEYVTEKCFENFDITQLQCSTSRMATGDGVYVCPILVDNPFARMGDTIGNTMRPFPLAHSACYTCRVTGMTCKSTS</sequence>
<dbReference type="GO" id="GO:0051536">
    <property type="term" value="F:iron-sulfur cluster binding"/>
    <property type="evidence" value="ECO:0007669"/>
    <property type="project" value="UniProtKB-KW"/>
</dbReference>
<evidence type="ECO:0000313" key="6">
    <source>
        <dbReference type="EMBL" id="SUZ82039.1"/>
    </source>
</evidence>
<dbReference type="GO" id="GO:0046872">
    <property type="term" value="F:metal ion binding"/>
    <property type="evidence" value="ECO:0007669"/>
    <property type="project" value="UniProtKB-KW"/>
</dbReference>
<gene>
    <name evidence="6" type="ORF">METZ01_LOCUS34893</name>
</gene>
<dbReference type="CDD" id="cd01335">
    <property type="entry name" value="Radical_SAM"/>
    <property type="match status" value="1"/>
</dbReference>
<reference evidence="6" key="1">
    <citation type="submission" date="2018-05" db="EMBL/GenBank/DDBJ databases">
        <authorList>
            <person name="Lanie J.A."/>
            <person name="Ng W.-L."/>
            <person name="Kazmierczak K.M."/>
            <person name="Andrzejewski T.M."/>
            <person name="Davidsen T.M."/>
            <person name="Wayne K.J."/>
            <person name="Tettelin H."/>
            <person name="Glass J.I."/>
            <person name="Rusch D."/>
            <person name="Podicherti R."/>
            <person name="Tsui H.-C.T."/>
            <person name="Winkler M.E."/>
        </authorList>
    </citation>
    <scope>NUCLEOTIDE SEQUENCE</scope>
</reference>
<keyword evidence="3" id="KW-0408">Iron</keyword>